<reference evidence="1" key="2">
    <citation type="submission" date="2023-05" db="EMBL/GenBank/DDBJ databases">
        <authorList>
            <person name="Schelkunov M.I."/>
        </authorList>
    </citation>
    <scope>NUCLEOTIDE SEQUENCE</scope>
    <source>
        <strain evidence="1">Hsosn_3</strain>
        <tissue evidence="1">Leaf</tissue>
    </source>
</reference>
<reference evidence="1" key="1">
    <citation type="submission" date="2023-02" db="EMBL/GenBank/DDBJ databases">
        <title>Genome of toxic invasive species Heracleum sosnowskyi carries increased number of genes despite the absence of recent whole-genome duplications.</title>
        <authorList>
            <person name="Schelkunov M."/>
            <person name="Shtratnikova V."/>
            <person name="Makarenko M."/>
            <person name="Klepikova A."/>
            <person name="Omelchenko D."/>
            <person name="Novikova G."/>
            <person name="Obukhova E."/>
            <person name="Bogdanov V."/>
            <person name="Penin A."/>
            <person name="Logacheva M."/>
        </authorList>
    </citation>
    <scope>NUCLEOTIDE SEQUENCE</scope>
    <source>
        <strain evidence="1">Hsosn_3</strain>
        <tissue evidence="1">Leaf</tissue>
    </source>
</reference>
<gene>
    <name evidence="1" type="ORF">POM88_018086</name>
</gene>
<keyword evidence="2" id="KW-1185">Reference proteome</keyword>
<dbReference type="Proteomes" id="UP001237642">
    <property type="component" value="Unassembled WGS sequence"/>
</dbReference>
<proteinExistence type="predicted"/>
<protein>
    <submittedName>
        <fullName evidence="1">Uncharacterized protein</fullName>
    </submittedName>
</protein>
<name>A0AAD8IRW4_9APIA</name>
<dbReference type="AlphaFoldDB" id="A0AAD8IRW4"/>
<evidence type="ECO:0000313" key="2">
    <source>
        <dbReference type="Proteomes" id="UP001237642"/>
    </source>
</evidence>
<evidence type="ECO:0000313" key="1">
    <source>
        <dbReference type="EMBL" id="KAK1389908.1"/>
    </source>
</evidence>
<organism evidence="1 2">
    <name type="scientific">Heracleum sosnowskyi</name>
    <dbReference type="NCBI Taxonomy" id="360622"/>
    <lineage>
        <taxon>Eukaryota</taxon>
        <taxon>Viridiplantae</taxon>
        <taxon>Streptophyta</taxon>
        <taxon>Embryophyta</taxon>
        <taxon>Tracheophyta</taxon>
        <taxon>Spermatophyta</taxon>
        <taxon>Magnoliopsida</taxon>
        <taxon>eudicotyledons</taxon>
        <taxon>Gunneridae</taxon>
        <taxon>Pentapetalae</taxon>
        <taxon>asterids</taxon>
        <taxon>campanulids</taxon>
        <taxon>Apiales</taxon>
        <taxon>Apiaceae</taxon>
        <taxon>Apioideae</taxon>
        <taxon>apioid superclade</taxon>
        <taxon>Tordylieae</taxon>
        <taxon>Tordyliinae</taxon>
        <taxon>Heracleum</taxon>
    </lineage>
</organism>
<comment type="caution">
    <text evidence="1">The sequence shown here is derived from an EMBL/GenBank/DDBJ whole genome shotgun (WGS) entry which is preliminary data.</text>
</comment>
<accession>A0AAD8IRW4</accession>
<sequence>MQVSSSTAPGSCVTGNKNVGISAVGFTTVPPHQPQQSFSHNQPNLEMLQRQVNQLMAMMMQKGSSTHASLGTPEDHIGNMEALEDDDQVPENVEAEMCDGWDRYDWENLPSPLFGSLENYVQSGAKPD</sequence>
<dbReference type="EMBL" id="JAUIZM010000004">
    <property type="protein sequence ID" value="KAK1389908.1"/>
    <property type="molecule type" value="Genomic_DNA"/>
</dbReference>